<protein>
    <submittedName>
        <fullName evidence="2">Uncharacterized protein</fullName>
    </submittedName>
</protein>
<reference evidence="2" key="1">
    <citation type="journal article" date="2015" name="Nature">
        <title>Complex archaea that bridge the gap between prokaryotes and eukaryotes.</title>
        <authorList>
            <person name="Spang A."/>
            <person name="Saw J.H."/>
            <person name="Jorgensen S.L."/>
            <person name="Zaremba-Niedzwiedzka K."/>
            <person name="Martijn J."/>
            <person name="Lind A.E."/>
            <person name="van Eijk R."/>
            <person name="Schleper C."/>
            <person name="Guy L."/>
            <person name="Ettema T.J."/>
        </authorList>
    </citation>
    <scope>NUCLEOTIDE SEQUENCE</scope>
</reference>
<dbReference type="EMBL" id="LAZR01016703">
    <property type="protein sequence ID" value="KKM03352.1"/>
    <property type="molecule type" value="Genomic_DNA"/>
</dbReference>
<keyword evidence="1" id="KW-1133">Transmembrane helix</keyword>
<feature type="transmembrane region" description="Helical" evidence="1">
    <location>
        <begin position="6"/>
        <end position="25"/>
    </location>
</feature>
<dbReference type="AlphaFoldDB" id="A0A0F9HJK2"/>
<accession>A0A0F9HJK2</accession>
<evidence type="ECO:0000256" key="1">
    <source>
        <dbReference type="SAM" id="Phobius"/>
    </source>
</evidence>
<name>A0A0F9HJK2_9ZZZZ</name>
<sequence>MLRDRVALTAILSIATVVMALYIAFRGCGS</sequence>
<gene>
    <name evidence="2" type="ORF">LCGC14_1775270</name>
</gene>
<comment type="caution">
    <text evidence="2">The sequence shown here is derived from an EMBL/GenBank/DDBJ whole genome shotgun (WGS) entry which is preliminary data.</text>
</comment>
<keyword evidence="1" id="KW-0812">Transmembrane</keyword>
<organism evidence="2">
    <name type="scientific">marine sediment metagenome</name>
    <dbReference type="NCBI Taxonomy" id="412755"/>
    <lineage>
        <taxon>unclassified sequences</taxon>
        <taxon>metagenomes</taxon>
        <taxon>ecological metagenomes</taxon>
    </lineage>
</organism>
<evidence type="ECO:0000313" key="2">
    <source>
        <dbReference type="EMBL" id="KKM03352.1"/>
    </source>
</evidence>
<proteinExistence type="predicted"/>
<keyword evidence="1" id="KW-0472">Membrane</keyword>